<dbReference type="OrthoDB" id="61870at2759"/>
<reference evidence="1 2" key="1">
    <citation type="journal article" date="2012" name="Eukaryot. Cell">
        <title>Draft genome sequence of CBS 2479, the standard type strain of Trichosporon asahii.</title>
        <authorList>
            <person name="Yang R.Y."/>
            <person name="Li H.T."/>
            <person name="Zhu H."/>
            <person name="Zhou G.P."/>
            <person name="Wang M."/>
            <person name="Wang L."/>
        </authorList>
    </citation>
    <scope>NUCLEOTIDE SEQUENCE [LARGE SCALE GENOMIC DNA]</scope>
    <source>
        <strain evidence="2">ATCC 90039 / CBS 2479 / JCM 2466 / KCTC 7840 / NCYC 2677 / UAMH 7654</strain>
    </source>
</reference>
<organism evidence="1 2">
    <name type="scientific">Trichosporon asahii var. asahii (strain ATCC 90039 / CBS 2479 / JCM 2466 / KCTC 7840 / NBRC 103889/ NCYC 2677 / UAMH 7654)</name>
    <name type="common">Yeast</name>
    <dbReference type="NCBI Taxonomy" id="1186058"/>
    <lineage>
        <taxon>Eukaryota</taxon>
        <taxon>Fungi</taxon>
        <taxon>Dikarya</taxon>
        <taxon>Basidiomycota</taxon>
        <taxon>Agaricomycotina</taxon>
        <taxon>Tremellomycetes</taxon>
        <taxon>Trichosporonales</taxon>
        <taxon>Trichosporonaceae</taxon>
        <taxon>Trichosporon</taxon>
    </lineage>
</organism>
<dbReference type="VEuPathDB" id="FungiDB:A1Q1_03720"/>
<dbReference type="Proteomes" id="UP000002748">
    <property type="component" value="Unassembled WGS sequence"/>
</dbReference>
<dbReference type="KEGG" id="tasa:A1Q1_03720"/>
<gene>
    <name evidence="1" type="ORF">A1Q1_03720</name>
</gene>
<dbReference type="RefSeq" id="XP_014178945.1">
    <property type="nucleotide sequence ID" value="XM_014323470.1"/>
</dbReference>
<evidence type="ECO:0000313" key="1">
    <source>
        <dbReference type="EMBL" id="EJT47465.1"/>
    </source>
</evidence>
<dbReference type="EMBL" id="ALBS01000240">
    <property type="protein sequence ID" value="EJT47465.1"/>
    <property type="molecule type" value="Genomic_DNA"/>
</dbReference>
<dbReference type="HOGENOM" id="CLU_1246126_0_0_1"/>
<evidence type="ECO:0000313" key="2">
    <source>
        <dbReference type="Proteomes" id="UP000002748"/>
    </source>
</evidence>
<sequence length="182" mass="19520">MPLHAHPDPSTLLPLLRTQLPASLVFVGTLMSNPSLAPVYANFPPRSDGPIDIAYLSSLGLGEYDWLVTVALPVPSEQQRFHHALSGAPAEIQQLLFDKASKAVTEAVTEMMGRYPAQPVWGSVPELFGPAVRELLDAPKRDVTYIYAPGEGWGASSIEAPTDLAGLTFDIGRPEDGQAVGF</sequence>
<name>J4U9V4_TRIAS</name>
<accession>J4U9V4</accession>
<dbReference type="AlphaFoldDB" id="J4U9V4"/>
<dbReference type="GeneID" id="25987233"/>
<comment type="caution">
    <text evidence="1">The sequence shown here is derived from an EMBL/GenBank/DDBJ whole genome shotgun (WGS) entry which is preliminary data.</text>
</comment>
<proteinExistence type="predicted"/>
<protein>
    <submittedName>
        <fullName evidence="1">Uncharacterized protein</fullName>
    </submittedName>
</protein>